<name>A0A366FQF8_9HYPH</name>
<dbReference type="CDD" id="cd00130">
    <property type="entry name" value="PAS"/>
    <property type="match status" value="1"/>
</dbReference>
<dbReference type="InterPro" id="IPR003594">
    <property type="entry name" value="HATPase_dom"/>
</dbReference>
<evidence type="ECO:0000259" key="8">
    <source>
        <dbReference type="PROSITE" id="PS50113"/>
    </source>
</evidence>
<gene>
    <name evidence="9" type="ORF">DFR50_104203</name>
</gene>
<accession>A0A366FQF8</accession>
<dbReference type="CDD" id="cd00082">
    <property type="entry name" value="HisKA"/>
    <property type="match status" value="1"/>
</dbReference>
<evidence type="ECO:0000259" key="7">
    <source>
        <dbReference type="PROSITE" id="PS50110"/>
    </source>
</evidence>
<comment type="caution">
    <text evidence="9">The sequence shown here is derived from an EMBL/GenBank/DDBJ whole genome shotgun (WGS) entry which is preliminary data.</text>
</comment>
<dbReference type="InterPro" id="IPR013656">
    <property type="entry name" value="PAS_4"/>
</dbReference>
<dbReference type="InterPro" id="IPR000014">
    <property type="entry name" value="PAS"/>
</dbReference>
<dbReference type="InterPro" id="IPR036097">
    <property type="entry name" value="HisK_dim/P_sf"/>
</dbReference>
<dbReference type="Pfam" id="PF00072">
    <property type="entry name" value="Response_reg"/>
    <property type="match status" value="1"/>
</dbReference>
<dbReference type="InterPro" id="IPR000700">
    <property type="entry name" value="PAS-assoc_C"/>
</dbReference>
<feature type="coiled-coil region" evidence="5">
    <location>
        <begin position="121"/>
        <end position="162"/>
    </location>
</feature>
<dbReference type="InterPro" id="IPR001789">
    <property type="entry name" value="Sig_transdc_resp-reg_receiver"/>
</dbReference>
<dbReference type="SMART" id="SM00388">
    <property type="entry name" value="HisKA"/>
    <property type="match status" value="1"/>
</dbReference>
<proteinExistence type="predicted"/>
<dbReference type="OrthoDB" id="9810730at2"/>
<dbReference type="EC" id="2.7.13.3" evidence="2"/>
<dbReference type="CDD" id="cd17546">
    <property type="entry name" value="REC_hyHK_CKI1_RcsC-like"/>
    <property type="match status" value="1"/>
</dbReference>
<dbReference type="Pfam" id="PF08448">
    <property type="entry name" value="PAS_4"/>
    <property type="match status" value="1"/>
</dbReference>
<dbReference type="AlphaFoldDB" id="A0A366FQF8"/>
<protein>
    <recommendedName>
        <fullName evidence="2">histidine kinase</fullName>
        <ecNumber evidence="2">2.7.13.3</ecNumber>
    </recommendedName>
</protein>
<dbReference type="Pfam" id="PF00512">
    <property type="entry name" value="HisKA"/>
    <property type="match status" value="1"/>
</dbReference>
<organism evidence="9 10">
    <name type="scientific">Roseiarcus fermentans</name>
    <dbReference type="NCBI Taxonomy" id="1473586"/>
    <lineage>
        <taxon>Bacteria</taxon>
        <taxon>Pseudomonadati</taxon>
        <taxon>Pseudomonadota</taxon>
        <taxon>Alphaproteobacteria</taxon>
        <taxon>Hyphomicrobiales</taxon>
        <taxon>Roseiarcaceae</taxon>
        <taxon>Roseiarcus</taxon>
    </lineage>
</organism>
<evidence type="ECO:0000259" key="6">
    <source>
        <dbReference type="PROSITE" id="PS50109"/>
    </source>
</evidence>
<dbReference type="PROSITE" id="PS50109">
    <property type="entry name" value="HIS_KIN"/>
    <property type="match status" value="1"/>
</dbReference>
<dbReference type="InterPro" id="IPR036890">
    <property type="entry name" value="HATPase_C_sf"/>
</dbReference>
<dbReference type="GO" id="GO:0000155">
    <property type="term" value="F:phosphorelay sensor kinase activity"/>
    <property type="evidence" value="ECO:0007669"/>
    <property type="project" value="InterPro"/>
</dbReference>
<feature type="domain" description="Histidine kinase" evidence="6">
    <location>
        <begin position="805"/>
        <end position="1028"/>
    </location>
</feature>
<reference evidence="9 10" key="1">
    <citation type="submission" date="2018-06" db="EMBL/GenBank/DDBJ databases">
        <title>Genomic Encyclopedia of Type Strains, Phase IV (KMG-IV): sequencing the most valuable type-strain genomes for metagenomic binning, comparative biology and taxonomic classification.</title>
        <authorList>
            <person name="Goeker M."/>
        </authorList>
    </citation>
    <scope>NUCLEOTIDE SEQUENCE [LARGE SCALE GENOMIC DNA]</scope>
    <source>
        <strain evidence="9 10">DSM 24875</strain>
    </source>
</reference>
<dbReference type="PRINTS" id="PR00344">
    <property type="entry name" value="BCTRLSENSOR"/>
</dbReference>
<feature type="modified residue" description="4-aspartylphosphate" evidence="4">
    <location>
        <position position="1099"/>
    </location>
</feature>
<dbReference type="SMART" id="SM00091">
    <property type="entry name" value="PAS"/>
    <property type="match status" value="4"/>
</dbReference>
<dbReference type="InterPro" id="IPR003661">
    <property type="entry name" value="HisK_dim/P_dom"/>
</dbReference>
<dbReference type="RefSeq" id="WP_113888151.1">
    <property type="nucleotide sequence ID" value="NZ_QNRK01000004.1"/>
</dbReference>
<dbReference type="InterPro" id="IPR004358">
    <property type="entry name" value="Sig_transdc_His_kin-like_C"/>
</dbReference>
<sequence length="1168" mass="126804">MTEAPQRSGELGEFVAAAPNAMAMFDRAMRYIAVSRGWVVEFGLDQALLGRSHYDVFPQIGEARRAVHRRCLAGATERSAAERFERADGRIQWVEWEARPWMDGDGAIGGIVISAHDVTALVAARREAEGLAAKLAAALESAEDGARRAEAAERRLKNAIDAIPWGFDLYDADDRLIVSNAAAEAMYPHTVAARRPGVSFEDLLRIGVELRIHGPSPPENERWLAERMERRRNPSGPIDQLTAQGRWLRIEERRMSDGGTVVIRTDVTDLKTREREHAQKSALLEAVLENIGEGIAAYRPDRTLLAVNAVAMALLRLPGDLCAPGATFDEVNRFRARRGDNGDIDDVEEFVAQRAAWFQAPQPFSRTRRLPDGRTIDTRFTPMPGGGGVFLFRDMTEWAEREARLAEKTALLEATLHTMGEGILVYDADLKLLVANEIAARLLDAPAALFQPGADYDALNRFRAARGDFGDEDLDEALRSRVALFRQRLPWSRRQRDRDGRVLEIRFHPTPEGGGVFVLLDVTAAATREAALAEKTALLEATLRNMGEGLAAFDADRRLVVVNDFALAMVDLPPELVRPGVLYDDMLRALAATDDTGGDVESFVAPRVAQFCAGQPFLIARRLADGRVIETRFTPTPGGGGVFIYRDVSERVAREAELAEKSALLEDTFQNIGEGVLVYDAGGRLLARNDLAARLLAAPGALFETGAALADLIGFRAVRGDYGEVDVDRAVRTRMAEFAAQRPFRDARRRPDGRLIEARVNPTPGGGGVFVLSDITEAAEREAKLEAALAEAERASRAKSEFLGNVSHELRTPMNAIIGLSSLLREGDLKPEERRQAQTIEAAGESLLVIINDVLEFASLDAGEDPAPDAMRFDLRALVEQTISAARAARGGSTLAFRADIAPGLPAAFEGDGGRIAKVLRNLVDNAVKHTAEGTVTVRAQSKPAERDERRLLRIEVEDTGRGFPPSEAARLFLPFERGASPDRTRAAGLGLGLAICRKHVEAMGGTIAADSTPGVGSRFWFEVPVDLASPAQVCASAAPGGVDQRRRLRVLVAEDVEANRAVIGAMLQKLGHEADFVEDGEQAIEAARANDYDAILMDIQMPNLDGLEATRVLRAIGGRLKGVPIIAVSAHSTAAETDAALRAGVSAFLSKPVRRSALDEALNSLCA</sequence>
<dbReference type="PROSITE" id="PS50113">
    <property type="entry name" value="PAC"/>
    <property type="match status" value="1"/>
</dbReference>
<comment type="catalytic activity">
    <reaction evidence="1">
        <text>ATP + protein L-histidine = ADP + protein N-phospho-L-histidine.</text>
        <dbReference type="EC" id="2.7.13.3"/>
    </reaction>
</comment>
<dbReference type="EMBL" id="QNRK01000004">
    <property type="protein sequence ID" value="RBP16923.1"/>
    <property type="molecule type" value="Genomic_DNA"/>
</dbReference>
<dbReference type="Gene3D" id="3.30.450.20">
    <property type="entry name" value="PAS domain"/>
    <property type="match status" value="6"/>
</dbReference>
<evidence type="ECO:0000313" key="9">
    <source>
        <dbReference type="EMBL" id="RBP16923.1"/>
    </source>
</evidence>
<dbReference type="Proteomes" id="UP000253529">
    <property type="component" value="Unassembled WGS sequence"/>
</dbReference>
<evidence type="ECO:0000313" key="10">
    <source>
        <dbReference type="Proteomes" id="UP000253529"/>
    </source>
</evidence>
<evidence type="ECO:0000256" key="1">
    <source>
        <dbReference type="ARBA" id="ARBA00000085"/>
    </source>
</evidence>
<evidence type="ECO:0000256" key="4">
    <source>
        <dbReference type="PROSITE-ProRule" id="PRU00169"/>
    </source>
</evidence>
<feature type="domain" description="Response regulatory" evidence="7">
    <location>
        <begin position="1050"/>
        <end position="1167"/>
    </location>
</feature>
<dbReference type="CDD" id="cd16922">
    <property type="entry name" value="HATPase_EvgS-ArcB-TorS-like"/>
    <property type="match status" value="1"/>
</dbReference>
<dbReference type="Pfam" id="PF12860">
    <property type="entry name" value="PAS_7"/>
    <property type="match status" value="5"/>
</dbReference>
<dbReference type="InterPro" id="IPR005467">
    <property type="entry name" value="His_kinase_dom"/>
</dbReference>
<dbReference type="InterPro" id="IPR011006">
    <property type="entry name" value="CheY-like_superfamily"/>
</dbReference>
<feature type="domain" description="PAC" evidence="8">
    <location>
        <begin position="78"/>
        <end position="130"/>
    </location>
</feature>
<evidence type="ECO:0000256" key="5">
    <source>
        <dbReference type="SAM" id="Coils"/>
    </source>
</evidence>
<dbReference type="Pfam" id="PF02518">
    <property type="entry name" value="HATPase_c"/>
    <property type="match status" value="1"/>
</dbReference>
<dbReference type="InterPro" id="IPR035965">
    <property type="entry name" value="PAS-like_dom_sf"/>
</dbReference>
<dbReference type="NCBIfam" id="TIGR00229">
    <property type="entry name" value="sensory_box"/>
    <property type="match status" value="1"/>
</dbReference>
<keyword evidence="5" id="KW-0175">Coiled coil</keyword>
<dbReference type="PANTHER" id="PTHR45339">
    <property type="entry name" value="HYBRID SIGNAL TRANSDUCTION HISTIDINE KINASE J"/>
    <property type="match status" value="1"/>
</dbReference>
<keyword evidence="3 4" id="KW-0597">Phosphoprotein</keyword>
<dbReference type="SUPFAM" id="SSF52172">
    <property type="entry name" value="CheY-like"/>
    <property type="match status" value="1"/>
</dbReference>
<dbReference type="Gene3D" id="3.30.565.10">
    <property type="entry name" value="Histidine kinase-like ATPase, C-terminal domain"/>
    <property type="match status" value="1"/>
</dbReference>
<dbReference type="PANTHER" id="PTHR45339:SF5">
    <property type="entry name" value="HISTIDINE KINASE"/>
    <property type="match status" value="1"/>
</dbReference>
<dbReference type="SMART" id="SM00387">
    <property type="entry name" value="HATPase_c"/>
    <property type="match status" value="1"/>
</dbReference>
<dbReference type="Gene3D" id="3.40.50.2300">
    <property type="match status" value="1"/>
</dbReference>
<keyword evidence="10" id="KW-1185">Reference proteome</keyword>
<dbReference type="Gene3D" id="1.10.287.130">
    <property type="match status" value="1"/>
</dbReference>
<evidence type="ECO:0000256" key="3">
    <source>
        <dbReference type="ARBA" id="ARBA00022553"/>
    </source>
</evidence>
<dbReference type="SUPFAM" id="SSF55874">
    <property type="entry name" value="ATPase domain of HSP90 chaperone/DNA topoisomerase II/histidine kinase"/>
    <property type="match status" value="1"/>
</dbReference>
<evidence type="ECO:0000256" key="2">
    <source>
        <dbReference type="ARBA" id="ARBA00012438"/>
    </source>
</evidence>
<dbReference type="SMART" id="SM00448">
    <property type="entry name" value="REC"/>
    <property type="match status" value="1"/>
</dbReference>
<dbReference type="PROSITE" id="PS50110">
    <property type="entry name" value="RESPONSE_REGULATORY"/>
    <property type="match status" value="1"/>
</dbReference>
<dbReference type="SUPFAM" id="SSF47384">
    <property type="entry name" value="Homodimeric domain of signal transducing histidine kinase"/>
    <property type="match status" value="1"/>
</dbReference>
<dbReference type="SUPFAM" id="SSF55785">
    <property type="entry name" value="PYP-like sensor domain (PAS domain)"/>
    <property type="match status" value="6"/>
</dbReference>